<keyword evidence="2" id="KW-1185">Reference proteome</keyword>
<proteinExistence type="predicted"/>
<dbReference type="Gene3D" id="3.90.850.10">
    <property type="entry name" value="Fumarylacetoacetase-like, C-terminal domain"/>
    <property type="match status" value="1"/>
</dbReference>
<dbReference type="SUPFAM" id="SSF56529">
    <property type="entry name" value="FAH"/>
    <property type="match status" value="1"/>
</dbReference>
<protein>
    <submittedName>
        <fullName evidence="1">4-oxalocrotonate decarboxylase</fullName>
    </submittedName>
</protein>
<dbReference type="InterPro" id="IPR050772">
    <property type="entry name" value="Hydratase-Decarb/MhpD_sf"/>
</dbReference>
<dbReference type="PANTHER" id="PTHR30143">
    <property type="entry name" value="ACID HYDRATASE"/>
    <property type="match status" value="1"/>
</dbReference>
<reference evidence="1 2" key="1">
    <citation type="journal article" date="2014" name="Int. J. Syst. Evol. Microbiol.">
        <title>Complete genome sequence of Corynebacterium casei LMG S-19264T (=DSM 44701T), isolated from a smear-ripened cheese.</title>
        <authorList>
            <consortium name="US DOE Joint Genome Institute (JGI-PGF)"/>
            <person name="Walter F."/>
            <person name="Albersmeier A."/>
            <person name="Kalinowski J."/>
            <person name="Ruckert C."/>
        </authorList>
    </citation>
    <scope>NUCLEOTIDE SEQUENCE [LARGE SCALE GENOMIC DNA]</scope>
    <source>
        <strain evidence="1 2">CCM 8669</strain>
    </source>
</reference>
<dbReference type="GO" id="GO:0005737">
    <property type="term" value="C:cytoplasm"/>
    <property type="evidence" value="ECO:0007669"/>
    <property type="project" value="TreeGrafter"/>
</dbReference>
<comment type="caution">
    <text evidence="1">The sequence shown here is derived from an EMBL/GenBank/DDBJ whole genome shotgun (WGS) entry which is preliminary data.</text>
</comment>
<dbReference type="PANTHER" id="PTHR30143:SF0">
    <property type="entry name" value="2-KETO-4-PENTENOATE HYDRATASE"/>
    <property type="match status" value="1"/>
</dbReference>
<name>A0A917IR85_9MICC</name>
<dbReference type="InterPro" id="IPR036663">
    <property type="entry name" value="Fumarylacetoacetase_C_sf"/>
</dbReference>
<gene>
    <name evidence="1" type="ORF">GCM10007359_10260</name>
</gene>
<evidence type="ECO:0000313" key="2">
    <source>
        <dbReference type="Proteomes" id="UP000600171"/>
    </source>
</evidence>
<evidence type="ECO:0000313" key="1">
    <source>
        <dbReference type="EMBL" id="GGH61265.1"/>
    </source>
</evidence>
<sequence length="260" mass="28566">MTLSLQDIAEKLHTAQANATETSQLEEEISIDSAYEVQRLILDRRLAQGETYIGPKLGFTSKAKMEQMGVHNIIVGFLTDAMDHDPSEELSLKDLIHPRIEPELVFELGSAVEPVADESVEELAERIRSAVRKVAVGMEVIDSRYKDFKFNLADVVSDNTSAARFVVGQYQDFPRELAGLKVEFLINGEVVDSADTNAILGDPNEAFLELAKMIQKYGFHLPAGATILGGSMTAAQWLEAGQVIEARVETFEPLTLKVAG</sequence>
<accession>A0A917IR85</accession>
<dbReference type="RefSeq" id="WP_188359211.1">
    <property type="nucleotide sequence ID" value="NZ_BMDC01000001.1"/>
</dbReference>
<organism evidence="1 2">
    <name type="scientific">Rothia aerolata</name>
    <dbReference type="NCBI Taxonomy" id="1812262"/>
    <lineage>
        <taxon>Bacteria</taxon>
        <taxon>Bacillati</taxon>
        <taxon>Actinomycetota</taxon>
        <taxon>Actinomycetes</taxon>
        <taxon>Micrococcales</taxon>
        <taxon>Micrococcaceae</taxon>
        <taxon>Rothia</taxon>
    </lineage>
</organism>
<dbReference type="AlphaFoldDB" id="A0A917IR85"/>
<dbReference type="EMBL" id="BMDC01000001">
    <property type="protein sequence ID" value="GGH61265.1"/>
    <property type="molecule type" value="Genomic_DNA"/>
</dbReference>
<dbReference type="Proteomes" id="UP000600171">
    <property type="component" value="Unassembled WGS sequence"/>
</dbReference>
<dbReference type="GO" id="GO:0008684">
    <property type="term" value="F:2-oxopent-4-enoate hydratase activity"/>
    <property type="evidence" value="ECO:0007669"/>
    <property type="project" value="TreeGrafter"/>
</dbReference>